<comment type="caution">
    <text evidence="4">The sequence shown here is derived from an EMBL/GenBank/DDBJ whole genome shotgun (WGS) entry which is preliminary data.</text>
</comment>
<accession>A0A8J3I122</accession>
<gene>
    <name evidence="4" type="ORF">KSX_29980</name>
</gene>
<evidence type="ECO:0000256" key="1">
    <source>
        <dbReference type="SAM" id="MobiDB-lite"/>
    </source>
</evidence>
<dbReference type="AlphaFoldDB" id="A0A8J3I122"/>
<evidence type="ECO:0000313" key="4">
    <source>
        <dbReference type="EMBL" id="GHO44835.1"/>
    </source>
</evidence>
<dbReference type="InterPro" id="IPR041916">
    <property type="entry name" value="Anti_sigma_zinc_sf"/>
</dbReference>
<feature type="domain" description="Putative zinc-finger" evidence="3">
    <location>
        <begin position="11"/>
        <end position="40"/>
    </location>
</feature>
<name>A0A8J3I122_9CHLR</name>
<evidence type="ECO:0000259" key="3">
    <source>
        <dbReference type="Pfam" id="PF13490"/>
    </source>
</evidence>
<feature type="transmembrane region" description="Helical" evidence="2">
    <location>
        <begin position="112"/>
        <end position="132"/>
    </location>
</feature>
<evidence type="ECO:0000313" key="5">
    <source>
        <dbReference type="Proteomes" id="UP000612362"/>
    </source>
</evidence>
<dbReference type="Gene3D" id="1.10.10.1320">
    <property type="entry name" value="Anti-sigma factor, zinc-finger domain"/>
    <property type="match status" value="1"/>
</dbReference>
<dbReference type="RefSeq" id="WP_220194203.1">
    <property type="nucleotide sequence ID" value="NZ_BNJF01000001.1"/>
</dbReference>
<sequence length="210" mass="23120">MAHDERHLTTEEFSAYLDGELPSSEQDRLAQHLRSCSSCQEELHELRQTLTLLKSLPQPALPRSFALSLDFARLPDTPPLYAQVDEDKRKDTRELSTPFPGRSSTRSALRMLSAIAAVIGLFLLGSGFLPLMTPLSVQTTSSSAGYSNAKDNGAKYPNNEMTPYQAQNTQVPQITTRPEQTQQVQGQTLSTGLPSGSLISIQAWDAWAWG</sequence>
<organism evidence="4 5">
    <name type="scientific">Ktedonospora formicarum</name>
    <dbReference type="NCBI Taxonomy" id="2778364"/>
    <lineage>
        <taxon>Bacteria</taxon>
        <taxon>Bacillati</taxon>
        <taxon>Chloroflexota</taxon>
        <taxon>Ktedonobacteria</taxon>
        <taxon>Ktedonobacterales</taxon>
        <taxon>Ktedonobacteraceae</taxon>
        <taxon>Ktedonospora</taxon>
    </lineage>
</organism>
<dbReference type="Proteomes" id="UP000612362">
    <property type="component" value="Unassembled WGS sequence"/>
</dbReference>
<dbReference type="InterPro" id="IPR027383">
    <property type="entry name" value="Znf_put"/>
</dbReference>
<evidence type="ECO:0000256" key="2">
    <source>
        <dbReference type="SAM" id="Phobius"/>
    </source>
</evidence>
<keyword evidence="5" id="KW-1185">Reference proteome</keyword>
<protein>
    <recommendedName>
        <fullName evidence="3">Putative zinc-finger domain-containing protein</fullName>
    </recommendedName>
</protein>
<keyword evidence="2" id="KW-0472">Membrane</keyword>
<reference evidence="4" key="1">
    <citation type="submission" date="2020-10" db="EMBL/GenBank/DDBJ databases">
        <title>Taxonomic study of unclassified bacteria belonging to the class Ktedonobacteria.</title>
        <authorList>
            <person name="Yabe S."/>
            <person name="Wang C.M."/>
            <person name="Zheng Y."/>
            <person name="Sakai Y."/>
            <person name="Cavaletti L."/>
            <person name="Monciardini P."/>
            <person name="Donadio S."/>
        </authorList>
    </citation>
    <scope>NUCLEOTIDE SEQUENCE</scope>
    <source>
        <strain evidence="4">SOSP1-1</strain>
    </source>
</reference>
<dbReference type="Pfam" id="PF13490">
    <property type="entry name" value="zf-HC2"/>
    <property type="match status" value="1"/>
</dbReference>
<proteinExistence type="predicted"/>
<feature type="compositionally biased region" description="Basic and acidic residues" evidence="1">
    <location>
        <begin position="85"/>
        <end position="94"/>
    </location>
</feature>
<dbReference type="EMBL" id="BNJF01000001">
    <property type="protein sequence ID" value="GHO44835.1"/>
    <property type="molecule type" value="Genomic_DNA"/>
</dbReference>
<keyword evidence="2" id="KW-0812">Transmembrane</keyword>
<feature type="region of interest" description="Disordered" evidence="1">
    <location>
        <begin position="83"/>
        <end position="104"/>
    </location>
</feature>
<keyword evidence="2" id="KW-1133">Transmembrane helix</keyword>